<evidence type="ECO:0000313" key="3">
    <source>
        <dbReference type="Proteomes" id="UP001266305"/>
    </source>
</evidence>
<accession>A0ABQ9UT48</accession>
<gene>
    <name evidence="2" type="ORF">P7K49_021606</name>
</gene>
<comment type="caution">
    <text evidence="2">The sequence shown here is derived from an EMBL/GenBank/DDBJ whole genome shotgun (WGS) entry which is preliminary data.</text>
</comment>
<dbReference type="PANTHER" id="PTHR16160">
    <property type="entry name" value="FERMITIN 2-RELATED"/>
    <property type="match status" value="1"/>
</dbReference>
<name>A0ABQ9UT48_SAGOE</name>
<dbReference type="EMBL" id="JASSZA010000010">
    <property type="protein sequence ID" value="KAK2100258.1"/>
    <property type="molecule type" value="Genomic_DNA"/>
</dbReference>
<organism evidence="2 3">
    <name type="scientific">Saguinus oedipus</name>
    <name type="common">Cotton-top tamarin</name>
    <name type="synonym">Oedipomidas oedipus</name>
    <dbReference type="NCBI Taxonomy" id="9490"/>
    <lineage>
        <taxon>Eukaryota</taxon>
        <taxon>Metazoa</taxon>
        <taxon>Chordata</taxon>
        <taxon>Craniata</taxon>
        <taxon>Vertebrata</taxon>
        <taxon>Euteleostomi</taxon>
        <taxon>Mammalia</taxon>
        <taxon>Eutheria</taxon>
        <taxon>Euarchontoglires</taxon>
        <taxon>Primates</taxon>
        <taxon>Haplorrhini</taxon>
        <taxon>Platyrrhini</taxon>
        <taxon>Cebidae</taxon>
        <taxon>Callitrichinae</taxon>
        <taxon>Saguinus</taxon>
    </lineage>
</organism>
<dbReference type="Proteomes" id="UP001266305">
    <property type="component" value="Unassembled WGS sequence"/>
</dbReference>
<feature type="region of interest" description="Disordered" evidence="1">
    <location>
        <begin position="34"/>
        <end position="53"/>
    </location>
</feature>
<dbReference type="Gene3D" id="2.30.29.30">
    <property type="entry name" value="Pleckstrin-homology domain (PH domain)/Phosphotyrosine-binding domain (PTB)"/>
    <property type="match status" value="1"/>
</dbReference>
<dbReference type="InterPro" id="IPR011993">
    <property type="entry name" value="PH-like_dom_sf"/>
</dbReference>
<protein>
    <submittedName>
        <fullName evidence="2">Uncharacterized protein</fullName>
    </submittedName>
</protein>
<evidence type="ECO:0000256" key="1">
    <source>
        <dbReference type="SAM" id="MobiDB-lite"/>
    </source>
</evidence>
<reference evidence="2 3" key="1">
    <citation type="submission" date="2023-05" db="EMBL/GenBank/DDBJ databases">
        <title>B98-5 Cell Line De Novo Hybrid Assembly: An Optical Mapping Approach.</title>
        <authorList>
            <person name="Kananen K."/>
            <person name="Auerbach J.A."/>
            <person name="Kautto E."/>
            <person name="Blachly J.S."/>
        </authorList>
    </citation>
    <scope>NUCLEOTIDE SEQUENCE [LARGE SCALE GENOMIC DNA]</scope>
    <source>
        <strain evidence="2">B95-8</strain>
        <tissue evidence="2">Cell line</tissue>
    </source>
</reference>
<evidence type="ECO:0000313" key="2">
    <source>
        <dbReference type="EMBL" id="KAK2100258.1"/>
    </source>
</evidence>
<sequence length="162" mass="17075">MAGCRLASKGRTMADSSYASEVQAILAFLSLQRTGGGGPGNHPQGPDASTDGLNPYGLVAPRFQRKFKAKQVPEGVRVGMSTVFTWTPLNPGSPQSLPWESHVLTGLLPLRPWSPPSGRSHGPGGPVHLMPGTVQICTVQPHLGTAIPRLTGCHPDREVGAR</sequence>
<dbReference type="InterPro" id="IPR037843">
    <property type="entry name" value="Kindlin/fermitin"/>
</dbReference>
<dbReference type="PANTHER" id="PTHR16160:SF1">
    <property type="entry name" value="FERMITIN FAMILY HOMOLOG 3"/>
    <property type="match status" value="1"/>
</dbReference>
<keyword evidence="3" id="KW-1185">Reference proteome</keyword>
<proteinExistence type="predicted"/>